<sequence>MLQSTSLQFVAHASACRSADAMTVRIAPAMTVLQLNAYYGYWFSHWRA</sequence>
<proteinExistence type="predicted"/>
<organism evidence="1 2">
    <name type="scientific">Pseudomonas alliivorans</name>
    <dbReference type="NCBI Taxonomy" id="2810613"/>
    <lineage>
        <taxon>Bacteria</taxon>
        <taxon>Pseudomonadati</taxon>
        <taxon>Pseudomonadota</taxon>
        <taxon>Gammaproteobacteria</taxon>
        <taxon>Pseudomonadales</taxon>
        <taxon>Pseudomonadaceae</taxon>
        <taxon>Pseudomonas</taxon>
    </lineage>
</organism>
<dbReference type="EMBL" id="JAFFZW010000002">
    <property type="protein sequence ID" value="MBP0945115.1"/>
    <property type="molecule type" value="Genomic_DNA"/>
</dbReference>
<evidence type="ECO:0000313" key="2">
    <source>
        <dbReference type="Proteomes" id="UP000673197"/>
    </source>
</evidence>
<accession>A0ABS4C398</accession>
<protein>
    <submittedName>
        <fullName evidence="1">Uncharacterized protein</fullName>
    </submittedName>
</protein>
<evidence type="ECO:0000313" key="1">
    <source>
        <dbReference type="EMBL" id="MBP0945115.1"/>
    </source>
</evidence>
<comment type="caution">
    <text evidence="1">The sequence shown here is derived from an EMBL/GenBank/DDBJ whole genome shotgun (WGS) entry which is preliminary data.</text>
</comment>
<dbReference type="Proteomes" id="UP000673197">
    <property type="component" value="Unassembled WGS sequence"/>
</dbReference>
<reference evidence="1 2" key="1">
    <citation type="journal article" date="2022" name="Syst. Appl. Microbiol.">
        <title>Pseudomonas alliivorans sp. nov., a plant-pathogenic bacterium isolated from onion foliage in Georgia, USA.</title>
        <authorList>
            <person name="Zhao M."/>
            <person name="Tyson C."/>
            <person name="Chen H.C."/>
            <person name="Paudel S."/>
            <person name="Gitaitis R."/>
            <person name="Kvitko B."/>
            <person name="Dutta B."/>
        </authorList>
    </citation>
    <scope>NUCLEOTIDE SEQUENCE [LARGE SCALE GENOMIC DNA]</scope>
    <source>
        <strain evidence="1 2">20GA0068</strain>
    </source>
</reference>
<name>A0ABS4C398_9PSED</name>
<gene>
    <name evidence="1" type="ORF">JTJ32_07230</name>
</gene>
<keyword evidence="2" id="KW-1185">Reference proteome</keyword>
<dbReference type="RefSeq" id="WP_210041585.1">
    <property type="nucleotide sequence ID" value="NZ_JAFFZW010000002.1"/>
</dbReference>